<evidence type="ECO:0000256" key="4">
    <source>
        <dbReference type="ARBA" id="ARBA00022785"/>
    </source>
</evidence>
<organism evidence="6 7">
    <name type="scientific">Massilimicrobiota timonensis</name>
    <dbReference type="NCBI Taxonomy" id="1776392"/>
    <lineage>
        <taxon>Bacteria</taxon>
        <taxon>Bacillati</taxon>
        <taxon>Bacillota</taxon>
        <taxon>Erysipelotrichia</taxon>
        <taxon>Erysipelotrichales</taxon>
        <taxon>Erysipelotrichaceae</taxon>
        <taxon>Massilimicrobiota</taxon>
    </lineage>
</organism>
<dbReference type="InterPro" id="IPR036100">
    <property type="entry name" value="QueA_sf"/>
</dbReference>
<dbReference type="RefSeq" id="WP_087304721.1">
    <property type="nucleotide sequence ID" value="NZ_JAUDCK010000039.1"/>
</dbReference>
<dbReference type="Gene3D" id="3.40.1780.10">
    <property type="entry name" value="QueA-like"/>
    <property type="match status" value="1"/>
</dbReference>
<dbReference type="NCBIfam" id="NF001140">
    <property type="entry name" value="PRK00147.1"/>
    <property type="match status" value="1"/>
</dbReference>
<dbReference type="Pfam" id="PF02547">
    <property type="entry name" value="Queuosine_synth"/>
    <property type="match status" value="1"/>
</dbReference>
<dbReference type="NCBIfam" id="TIGR00113">
    <property type="entry name" value="queA"/>
    <property type="match status" value="1"/>
</dbReference>
<dbReference type="PANTHER" id="PTHR30307:SF0">
    <property type="entry name" value="S-ADENOSYLMETHIONINE:TRNA RIBOSYLTRANSFERASE-ISOMERASE"/>
    <property type="match status" value="1"/>
</dbReference>
<name>A0ABT7UK75_9FIRM</name>
<dbReference type="InterPro" id="IPR042118">
    <property type="entry name" value="QueA_dom1"/>
</dbReference>
<proteinExistence type="inferred from homology"/>
<dbReference type="HAMAP" id="MF_00113">
    <property type="entry name" value="QueA"/>
    <property type="match status" value="1"/>
</dbReference>
<dbReference type="Proteomes" id="UP001529275">
    <property type="component" value="Unassembled WGS sequence"/>
</dbReference>
<evidence type="ECO:0000256" key="1">
    <source>
        <dbReference type="ARBA" id="ARBA00022490"/>
    </source>
</evidence>
<dbReference type="InterPro" id="IPR042119">
    <property type="entry name" value="QueA_dom2"/>
</dbReference>
<dbReference type="EC" id="2.4.99.17" evidence="5"/>
<keyword evidence="3 5" id="KW-0949">S-adenosyl-L-methionine</keyword>
<dbReference type="Gene3D" id="2.40.10.240">
    <property type="entry name" value="QueA-like"/>
    <property type="match status" value="1"/>
</dbReference>
<evidence type="ECO:0000256" key="3">
    <source>
        <dbReference type="ARBA" id="ARBA00022691"/>
    </source>
</evidence>
<dbReference type="SUPFAM" id="SSF111337">
    <property type="entry name" value="QueA-like"/>
    <property type="match status" value="1"/>
</dbReference>
<comment type="pathway">
    <text evidence="5">tRNA modification; tRNA-queuosine biosynthesis.</text>
</comment>
<sequence>MKISEFDYDLPEELIAQTPLQKRDTSRLMVLDRKTKTIEDKHFYDILDYLHAGDILVRNNTKVIPARLYGIKEETGGHVEVLLLKDLGEDVWECLVGNARIVKMDTVITFGDGSLKAKCVHIGEEGIRHFQMMYEGIFYEVLDHLGTMPLPPYIKEKLDDPHRYQTVYAKVEGSAAAPTAGLHFTEDILKKAQDKGVEILDVTLHVGLGTFRPVKVDDVLEHHMHSEFYMIDEDTAQKLNQAKANGQRIISVGTTSTRTLEANFKKYGKFQATQESTDIFIYPGYQFEAIDALITNFHLPKSTLVMLVSAFADKDYIMKAYHHAVEEKYRFFSFGDCMFIQ</sequence>
<keyword evidence="1 5" id="KW-0963">Cytoplasm</keyword>
<keyword evidence="7" id="KW-1185">Reference proteome</keyword>
<keyword evidence="4 5" id="KW-0671">Queuosine biosynthesis</keyword>
<reference evidence="7" key="1">
    <citation type="submission" date="2023-06" db="EMBL/GenBank/DDBJ databases">
        <title>Identification and characterization of horizontal gene transfer across gut microbiota members of farm animals based on homology search.</title>
        <authorList>
            <person name="Zeman M."/>
            <person name="Kubasova T."/>
            <person name="Jahodarova E."/>
            <person name="Nykrynova M."/>
            <person name="Rychlik I."/>
        </authorList>
    </citation>
    <scope>NUCLEOTIDE SEQUENCE [LARGE SCALE GENOMIC DNA]</scope>
    <source>
        <strain evidence="7">ET341</strain>
    </source>
</reference>
<protein>
    <recommendedName>
        <fullName evidence="5">S-adenosylmethionine:tRNA ribosyltransferase-isomerase</fullName>
        <ecNumber evidence="5">2.4.99.17</ecNumber>
    </recommendedName>
    <alternativeName>
        <fullName evidence="5">Queuosine biosynthesis protein QueA</fullName>
    </alternativeName>
</protein>
<dbReference type="GO" id="GO:0051075">
    <property type="term" value="F:S-adenosylmethionine:tRNA ribosyltransferase-isomerase activity"/>
    <property type="evidence" value="ECO:0007669"/>
    <property type="project" value="UniProtKB-EC"/>
</dbReference>
<comment type="caution">
    <text evidence="6">The sequence shown here is derived from an EMBL/GenBank/DDBJ whole genome shotgun (WGS) entry which is preliminary data.</text>
</comment>
<evidence type="ECO:0000256" key="2">
    <source>
        <dbReference type="ARBA" id="ARBA00022679"/>
    </source>
</evidence>
<accession>A0ABT7UK75</accession>
<dbReference type="PANTHER" id="PTHR30307">
    <property type="entry name" value="S-ADENOSYLMETHIONINE:TRNA RIBOSYLTRANSFERASE-ISOMERASE"/>
    <property type="match status" value="1"/>
</dbReference>
<dbReference type="InterPro" id="IPR003699">
    <property type="entry name" value="QueA"/>
</dbReference>
<keyword evidence="6" id="KW-0328">Glycosyltransferase</keyword>
<comment type="subunit">
    <text evidence="5">Monomer.</text>
</comment>
<evidence type="ECO:0000256" key="5">
    <source>
        <dbReference type="HAMAP-Rule" id="MF_00113"/>
    </source>
</evidence>
<comment type="subcellular location">
    <subcellularLocation>
        <location evidence="5">Cytoplasm</location>
    </subcellularLocation>
</comment>
<keyword evidence="2 5" id="KW-0808">Transferase</keyword>
<comment type="catalytic activity">
    <reaction evidence="5">
        <text>7-aminomethyl-7-carbaguanosine(34) in tRNA + S-adenosyl-L-methionine = epoxyqueuosine(34) in tRNA + adenine + L-methionine + 2 H(+)</text>
        <dbReference type="Rhea" id="RHEA:32155"/>
        <dbReference type="Rhea" id="RHEA-COMP:10342"/>
        <dbReference type="Rhea" id="RHEA-COMP:18582"/>
        <dbReference type="ChEBI" id="CHEBI:15378"/>
        <dbReference type="ChEBI" id="CHEBI:16708"/>
        <dbReference type="ChEBI" id="CHEBI:57844"/>
        <dbReference type="ChEBI" id="CHEBI:59789"/>
        <dbReference type="ChEBI" id="CHEBI:82833"/>
        <dbReference type="ChEBI" id="CHEBI:194443"/>
        <dbReference type="EC" id="2.4.99.17"/>
    </reaction>
</comment>
<evidence type="ECO:0000313" key="6">
    <source>
        <dbReference type="EMBL" id="MDM8196550.1"/>
    </source>
</evidence>
<comment type="function">
    <text evidence="5">Transfers and isomerizes the ribose moiety from AdoMet to the 7-aminomethyl group of 7-deazaguanine (preQ1-tRNA) to give epoxyqueuosine (oQ-tRNA).</text>
</comment>
<dbReference type="EMBL" id="JAUDCK010000039">
    <property type="protein sequence ID" value="MDM8196550.1"/>
    <property type="molecule type" value="Genomic_DNA"/>
</dbReference>
<gene>
    <name evidence="5 6" type="primary">queA</name>
    <name evidence="6" type="ORF">QUV98_09505</name>
</gene>
<comment type="similarity">
    <text evidence="5">Belongs to the QueA family.</text>
</comment>
<evidence type="ECO:0000313" key="7">
    <source>
        <dbReference type="Proteomes" id="UP001529275"/>
    </source>
</evidence>